<feature type="domain" description="Apple" evidence="1">
    <location>
        <begin position="431"/>
        <end position="511"/>
    </location>
</feature>
<dbReference type="OrthoDB" id="5918154at2759"/>
<dbReference type="InParanoid" id="A0A0V1BY68"/>
<evidence type="ECO:0000259" key="1">
    <source>
        <dbReference type="PROSITE" id="PS50948"/>
    </source>
</evidence>
<dbReference type="AlphaFoldDB" id="A0A0V1BY68"/>
<dbReference type="Proteomes" id="UP000054776">
    <property type="component" value="Unassembled WGS sequence"/>
</dbReference>
<sequence>MLCLLESKPLDNHSEVLSSMFTTTVGECIAKCNEANNPCNSVYYVHNAMDERNVCYHLTYKIQAGSDLRKNNGKFLYYIQKCDLASNGIVSTNATSNSVNKVHLPLFKLNCYLEQQSLSLAMNSTFIGQEFSMNNDLCAYYCHVRNSCNAISFMAEENICILYHSEIDDRISVSTQEEYSEFYLMLGCIDDAVSVTTILLTDSYGNRHTLSFRAPDEVLSLNMCMHHCLSTGLNWVFRAVVYHKEKKICELYTKNANGSSILSDEEQKMIKLYNCFKDREYERINNPEPLNIFFEELGKTSEQTRFVTYFSEENLSCLLEHRHLKQNETSVLEKLPLSTLTDCIVACYLRNQSGFCNEIYFSKSKLICYFIEQQEGPFEDTDEEHRYLYYFIHKCAFGKKNLLNDEKIQRKSHNFDTLKSYVVLHDVSQICYLEQRSLKETKNAIAFRNITSSSLFSCIYFCQQWSSFAHCNAVSYSLKTGDCILYHDYVPGLQRSSVESSSTKFYSVFLCLDISIEVISIEIIKGTNFNFECSTEITPEQHGIVSEDFERQPFSSRGSEWMKYIASFGSRSVFLTANLYEFFEICKIKIVDPRSIKNLILHESHLRVNSLNTCLHKCRHAISEWPYRAVHYSSEKKYCHIYVKSNETSVNVTLEADEQFVELQTCFTGKQTNSYPVYWFYNIGKNRRYDRANNPDALVFYIKSQREVCLVEFYRKIFLNHWKTINYIMNATNIIECLSWCRHYDNRDQCSAINFAVDGKCRLLKKFYRRASYRTLRKSVFDYVLFYHMVALSPQRSHSLNV</sequence>
<feature type="domain" description="Apple" evidence="1">
    <location>
        <begin position="3"/>
        <end position="82"/>
    </location>
</feature>
<dbReference type="InterPro" id="IPR003609">
    <property type="entry name" value="Pan_app"/>
</dbReference>
<feature type="domain" description="Apple" evidence="1">
    <location>
        <begin position="111"/>
        <end position="188"/>
    </location>
</feature>
<gene>
    <name evidence="2" type="ORF">T01_11683</name>
</gene>
<dbReference type="PROSITE" id="PS50948">
    <property type="entry name" value="PAN"/>
    <property type="match status" value="3"/>
</dbReference>
<comment type="caution">
    <text evidence="2">The sequence shown here is derived from an EMBL/GenBank/DDBJ whole genome shotgun (WGS) entry which is preliminary data.</text>
</comment>
<evidence type="ECO:0000313" key="2">
    <source>
        <dbReference type="EMBL" id="KRY41997.1"/>
    </source>
</evidence>
<name>A0A0V1BY68_TRISP</name>
<dbReference type="EMBL" id="JYDH01000005">
    <property type="protein sequence ID" value="KRY41997.1"/>
    <property type="molecule type" value="Genomic_DNA"/>
</dbReference>
<accession>A0A0V1BY68</accession>
<reference evidence="2 3" key="1">
    <citation type="submission" date="2015-01" db="EMBL/GenBank/DDBJ databases">
        <title>Evolution of Trichinella species and genotypes.</title>
        <authorList>
            <person name="Korhonen P.K."/>
            <person name="Edoardo P."/>
            <person name="Giuseppe L.R."/>
            <person name="Gasser R.B."/>
        </authorList>
    </citation>
    <scope>NUCLEOTIDE SEQUENCE [LARGE SCALE GENOMIC DNA]</scope>
    <source>
        <strain evidence="2">ISS3</strain>
    </source>
</reference>
<protein>
    <recommendedName>
        <fullName evidence="1">Apple domain-containing protein</fullName>
    </recommendedName>
</protein>
<keyword evidence="3" id="KW-1185">Reference proteome</keyword>
<organism evidence="2 3">
    <name type="scientific">Trichinella spiralis</name>
    <name type="common">Trichina worm</name>
    <dbReference type="NCBI Taxonomy" id="6334"/>
    <lineage>
        <taxon>Eukaryota</taxon>
        <taxon>Metazoa</taxon>
        <taxon>Ecdysozoa</taxon>
        <taxon>Nematoda</taxon>
        <taxon>Enoplea</taxon>
        <taxon>Dorylaimia</taxon>
        <taxon>Trichinellida</taxon>
        <taxon>Trichinellidae</taxon>
        <taxon>Trichinella</taxon>
    </lineage>
</organism>
<proteinExistence type="predicted"/>
<evidence type="ECO:0000313" key="3">
    <source>
        <dbReference type="Proteomes" id="UP000054776"/>
    </source>
</evidence>
<dbReference type="STRING" id="6334.A0A0V1BY68"/>